<comment type="caution">
    <text evidence="1">The sequence shown here is derived from an EMBL/GenBank/DDBJ whole genome shotgun (WGS) entry which is preliminary data.</text>
</comment>
<accession>A0ACC6V274</accession>
<sequence length="458" mass="50060">MEDLLSRAVDYALTLGAKYAEARWQVDKGRFAVVRNGAVLRVGEWSTGGISVRVVAGGLGFAIAKGASWEDVKAAVDSAYKAASASAKYRRRPIQFGEEKMARLKYEVPVKKPLEDLPQFLLGLDRVAQERGVAVRSFSASIWVTEKVVVNSDGALVESSMPRASLFAALIARGPNASLQRNVDVGGLGEAEALEEAPKVVAEEAAKVVSLAERARPVKPGLYDVVFSPELAGIFVHESVGHPFELDRIMGREGAEAGESYMSLEDLGKRIASEHVTIIDDPTIEAYGFYLVDEEGVPARPRRLIDRGVASEFLSNREYAAYVGRLSNAAARASEFDKEPIPRMSNTYLAPGDWDPEEIIRDTRRGIYVASYTEWNIDDRREYGRYGILEGYVIEDGELKEPVLGFIEAESRAFWSSVDAVGKDLKLYIGTCGKGNPSQGVPVTFGGPTFRARGIRVV</sequence>
<dbReference type="EMBL" id="JZWT02000013">
    <property type="protein sequence ID" value="MFB6490735.1"/>
    <property type="molecule type" value="Genomic_DNA"/>
</dbReference>
<dbReference type="Proteomes" id="UP000033636">
    <property type="component" value="Unassembled WGS sequence"/>
</dbReference>
<evidence type="ECO:0000313" key="1">
    <source>
        <dbReference type="EMBL" id="MFB6490735.1"/>
    </source>
</evidence>
<reference evidence="1" key="1">
    <citation type="submission" date="2024-07" db="EMBL/GenBank/DDBJ databases">
        <title>Metagenome and Metagenome-Assembled Genomes of Archaea from a hot spring from the geothermal field of Los Azufres, Mexico.</title>
        <authorList>
            <person name="Marin-Paredes R."/>
            <person name="Martinez-Romero E."/>
            <person name="Servin-Garciduenas L.E."/>
        </authorList>
    </citation>
    <scope>NUCLEOTIDE SEQUENCE</scope>
</reference>
<name>A0ACC6V274_9CREN</name>
<evidence type="ECO:0000313" key="2">
    <source>
        <dbReference type="Proteomes" id="UP000033636"/>
    </source>
</evidence>
<protein>
    <submittedName>
        <fullName evidence="1">TldD/PmbA family protein</fullName>
    </submittedName>
</protein>
<organism evidence="1 2">
    <name type="scientific">Thermoproteus sp. AZ2</name>
    <dbReference type="NCBI Taxonomy" id="1609232"/>
    <lineage>
        <taxon>Archaea</taxon>
        <taxon>Thermoproteota</taxon>
        <taxon>Thermoprotei</taxon>
        <taxon>Thermoproteales</taxon>
        <taxon>Thermoproteaceae</taxon>
        <taxon>Thermoproteus</taxon>
    </lineage>
</organism>
<gene>
    <name evidence="1" type="ORF">TU35_005745</name>
</gene>
<proteinExistence type="predicted"/>